<dbReference type="Proteomes" id="UP000094336">
    <property type="component" value="Unassembled WGS sequence"/>
</dbReference>
<reference evidence="2" key="1">
    <citation type="submission" date="2016-05" db="EMBL/GenBank/DDBJ databases">
        <title>Comparative genomics of biotechnologically important yeasts.</title>
        <authorList>
            <consortium name="DOE Joint Genome Institute"/>
            <person name="Riley R."/>
            <person name="Haridas S."/>
            <person name="Wolfe K.H."/>
            <person name="Lopes M.R."/>
            <person name="Hittinger C.T."/>
            <person name="Goker M."/>
            <person name="Salamov A."/>
            <person name="Wisecaver J."/>
            <person name="Long T.M."/>
            <person name="Aerts A.L."/>
            <person name="Barry K."/>
            <person name="Choi C."/>
            <person name="Clum A."/>
            <person name="Coughlan A.Y."/>
            <person name="Deshpande S."/>
            <person name="Douglass A.P."/>
            <person name="Hanson S.J."/>
            <person name="Klenk H.-P."/>
            <person name="Labutti K."/>
            <person name="Lapidus A."/>
            <person name="Lindquist E."/>
            <person name="Lipzen A."/>
            <person name="Meier-Kolthoff J.P."/>
            <person name="Ohm R.A."/>
            <person name="Otillar R.P."/>
            <person name="Pangilinan J."/>
            <person name="Peng Y."/>
            <person name="Rokas A."/>
            <person name="Rosa C.A."/>
            <person name="Scheuner C."/>
            <person name="Sibirny A.A."/>
            <person name="Slot J.C."/>
            <person name="Stielow J.B."/>
            <person name="Sun H."/>
            <person name="Kurtzman C.P."/>
            <person name="Blackwell M."/>
            <person name="Grigoriev I.V."/>
            <person name="Jeffries T.W."/>
        </authorList>
    </citation>
    <scope>NUCLEOTIDE SEQUENCE [LARGE SCALE GENOMIC DNA]</scope>
    <source>
        <strain evidence="2">NRRL Y-12698</strain>
    </source>
</reference>
<dbReference type="AlphaFoldDB" id="A0A1E3QH36"/>
<protein>
    <submittedName>
        <fullName evidence="1">Uncharacterized protein</fullName>
    </submittedName>
</protein>
<dbReference type="EMBL" id="KV454444">
    <property type="protein sequence ID" value="ODQ77009.1"/>
    <property type="molecule type" value="Genomic_DNA"/>
</dbReference>
<evidence type="ECO:0000313" key="2">
    <source>
        <dbReference type="Proteomes" id="UP000094336"/>
    </source>
</evidence>
<dbReference type="RefSeq" id="XP_018982337.1">
    <property type="nucleotide sequence ID" value="XM_019130175.1"/>
</dbReference>
<proteinExistence type="predicted"/>
<sequence>MYQISQPANVLEEPQWLGIIAQIFKAANDATMPAGRLLLGVNPTLTLWIQGQSVAFP</sequence>
<gene>
    <name evidence="1" type="ORF">BABINDRAFT_163904</name>
</gene>
<organism evidence="1 2">
    <name type="scientific">Babjeviella inositovora NRRL Y-12698</name>
    <dbReference type="NCBI Taxonomy" id="984486"/>
    <lineage>
        <taxon>Eukaryota</taxon>
        <taxon>Fungi</taxon>
        <taxon>Dikarya</taxon>
        <taxon>Ascomycota</taxon>
        <taxon>Saccharomycotina</taxon>
        <taxon>Pichiomycetes</taxon>
        <taxon>Serinales incertae sedis</taxon>
        <taxon>Babjeviella</taxon>
    </lineage>
</organism>
<evidence type="ECO:0000313" key="1">
    <source>
        <dbReference type="EMBL" id="ODQ77009.1"/>
    </source>
</evidence>
<accession>A0A1E3QH36</accession>
<dbReference type="GeneID" id="30148028"/>
<name>A0A1E3QH36_9ASCO</name>
<keyword evidence="2" id="KW-1185">Reference proteome</keyword>